<dbReference type="AlphaFoldDB" id="A0A9W9ZH72"/>
<reference evidence="1" key="1">
    <citation type="submission" date="2023-01" db="EMBL/GenBank/DDBJ databases">
        <title>Genome assembly of the deep-sea coral Lophelia pertusa.</title>
        <authorList>
            <person name="Herrera S."/>
            <person name="Cordes E."/>
        </authorList>
    </citation>
    <scope>NUCLEOTIDE SEQUENCE</scope>
    <source>
        <strain evidence="1">USNM1676648</strain>
        <tissue evidence="1">Polyp</tissue>
    </source>
</reference>
<gene>
    <name evidence="1" type="ORF">OS493_001561</name>
</gene>
<dbReference type="EMBL" id="MU826350">
    <property type="protein sequence ID" value="KAJ7381425.1"/>
    <property type="molecule type" value="Genomic_DNA"/>
</dbReference>
<dbReference type="Proteomes" id="UP001163046">
    <property type="component" value="Unassembled WGS sequence"/>
</dbReference>
<evidence type="ECO:0000313" key="1">
    <source>
        <dbReference type="EMBL" id="KAJ7381425.1"/>
    </source>
</evidence>
<organism evidence="1 2">
    <name type="scientific">Desmophyllum pertusum</name>
    <dbReference type="NCBI Taxonomy" id="174260"/>
    <lineage>
        <taxon>Eukaryota</taxon>
        <taxon>Metazoa</taxon>
        <taxon>Cnidaria</taxon>
        <taxon>Anthozoa</taxon>
        <taxon>Hexacorallia</taxon>
        <taxon>Scleractinia</taxon>
        <taxon>Caryophylliina</taxon>
        <taxon>Caryophylliidae</taxon>
        <taxon>Desmophyllum</taxon>
    </lineage>
</organism>
<comment type="caution">
    <text evidence="1">The sequence shown here is derived from an EMBL/GenBank/DDBJ whole genome shotgun (WGS) entry which is preliminary data.</text>
</comment>
<proteinExistence type="predicted"/>
<keyword evidence="2" id="KW-1185">Reference proteome</keyword>
<sequence>MVSALFSSDLMPYRDEIQLATDIAPLIGCLRHDQMPIGNYFPPNLKFLSGVLRHFSRNASTYNRVPSSWALNVLDHGLLLNKLLRRSSEEGSLVDIAQELVCKELQVTASDGDLAVYKTQLSSCTQCEQIGIGESQS</sequence>
<accession>A0A9W9ZH72</accession>
<protein>
    <submittedName>
        <fullName evidence="1">Uncharacterized protein</fullName>
    </submittedName>
</protein>
<name>A0A9W9ZH72_9CNID</name>
<evidence type="ECO:0000313" key="2">
    <source>
        <dbReference type="Proteomes" id="UP001163046"/>
    </source>
</evidence>